<dbReference type="EMBL" id="RCMG01001517">
    <property type="protein sequence ID" value="KAG2825448.1"/>
    <property type="molecule type" value="Genomic_DNA"/>
</dbReference>
<dbReference type="Proteomes" id="UP000735874">
    <property type="component" value="Unassembled WGS sequence"/>
</dbReference>
<sequence>MPASEIAKAQRMEAHTFHAPSISRSALRSLVALSATSHRASAQLKHFVVS</sequence>
<proteinExistence type="predicted"/>
<comment type="caution">
    <text evidence="1">The sequence shown here is derived from an EMBL/GenBank/DDBJ whole genome shotgun (WGS) entry which is preliminary data.</text>
</comment>
<dbReference type="EMBL" id="RCML01001280">
    <property type="protein sequence ID" value="KAG2963865.1"/>
    <property type="molecule type" value="Genomic_DNA"/>
</dbReference>
<name>A0A8T0Y678_9STRA</name>
<protein>
    <submittedName>
        <fullName evidence="1">Uncharacterized protein</fullName>
    </submittedName>
</protein>
<organism evidence="1 6">
    <name type="scientific">Phytophthora cactorum</name>
    <dbReference type="NCBI Taxonomy" id="29920"/>
    <lineage>
        <taxon>Eukaryota</taxon>
        <taxon>Sar</taxon>
        <taxon>Stramenopiles</taxon>
        <taxon>Oomycota</taxon>
        <taxon>Peronosporomycetes</taxon>
        <taxon>Peronosporales</taxon>
        <taxon>Peronosporaceae</taxon>
        <taxon>Phytophthora</taxon>
    </lineage>
</organism>
<dbReference type="EMBL" id="RCMI01001189">
    <property type="protein sequence ID" value="KAG2888948.1"/>
    <property type="molecule type" value="Genomic_DNA"/>
</dbReference>
<reference evidence="1" key="1">
    <citation type="submission" date="2018-10" db="EMBL/GenBank/DDBJ databases">
        <title>Effector identification in a new, highly contiguous assembly of the strawberry crown rot pathogen Phytophthora cactorum.</title>
        <authorList>
            <person name="Armitage A.D."/>
            <person name="Nellist C.F."/>
            <person name="Bates H."/>
            <person name="Vickerstaff R.J."/>
            <person name="Harrison R.J."/>
        </authorList>
    </citation>
    <scope>NUCLEOTIDE SEQUENCE</scope>
    <source>
        <strain evidence="1">15-7</strain>
        <strain evidence="2">4032</strain>
        <strain evidence="3">4040</strain>
        <strain evidence="4">P415</strain>
        <strain evidence="5">P421</strain>
    </source>
</reference>
<dbReference type="EMBL" id="RCMK01001426">
    <property type="protein sequence ID" value="KAG2894531.1"/>
    <property type="molecule type" value="Genomic_DNA"/>
</dbReference>
<dbReference type="Proteomes" id="UP000697107">
    <property type="component" value="Unassembled WGS sequence"/>
</dbReference>
<evidence type="ECO:0000313" key="5">
    <source>
        <dbReference type="EMBL" id="KAG3204910.1"/>
    </source>
</evidence>
<dbReference type="Proteomes" id="UP000774804">
    <property type="component" value="Unassembled WGS sequence"/>
</dbReference>
<dbReference type="Proteomes" id="UP000736787">
    <property type="component" value="Unassembled WGS sequence"/>
</dbReference>
<dbReference type="AlphaFoldDB" id="A0A8T0Y678"/>
<evidence type="ECO:0000313" key="3">
    <source>
        <dbReference type="EMBL" id="KAG2894531.1"/>
    </source>
</evidence>
<evidence type="ECO:0000313" key="4">
    <source>
        <dbReference type="EMBL" id="KAG2963865.1"/>
    </source>
</evidence>
<evidence type="ECO:0000313" key="2">
    <source>
        <dbReference type="EMBL" id="KAG2888948.1"/>
    </source>
</evidence>
<dbReference type="Proteomes" id="UP000760860">
    <property type="component" value="Unassembled WGS sequence"/>
</dbReference>
<evidence type="ECO:0000313" key="6">
    <source>
        <dbReference type="Proteomes" id="UP000735874"/>
    </source>
</evidence>
<evidence type="ECO:0000313" key="1">
    <source>
        <dbReference type="EMBL" id="KAG2825448.1"/>
    </source>
</evidence>
<gene>
    <name evidence="1" type="ORF">PC113_g21908</name>
    <name evidence="2" type="ORF">PC115_g19906</name>
    <name evidence="3" type="ORF">PC117_g23465</name>
    <name evidence="4" type="ORF">PC118_g20660</name>
    <name evidence="5" type="ORF">PC129_g22324</name>
</gene>
<accession>A0A8T0Y678</accession>
<dbReference type="EMBL" id="RCMV01002039">
    <property type="protein sequence ID" value="KAG3204910.1"/>
    <property type="molecule type" value="Genomic_DNA"/>
</dbReference>